<name>A0A7I7Y533_9MYCO</name>
<dbReference type="EMBL" id="AP022612">
    <property type="protein sequence ID" value="BBZ36787.1"/>
    <property type="molecule type" value="Genomic_DNA"/>
</dbReference>
<proteinExistence type="predicted"/>
<dbReference type="PANTHER" id="PTHR33371:SF19">
    <property type="entry name" value="MCE-FAMILY PROTEIN MCE4A"/>
    <property type="match status" value="1"/>
</dbReference>
<evidence type="ECO:0000313" key="3">
    <source>
        <dbReference type="EMBL" id="BBZ36787.1"/>
    </source>
</evidence>
<keyword evidence="2" id="KW-0472">Membrane</keyword>
<evidence type="ECO:0000313" key="4">
    <source>
        <dbReference type="Proteomes" id="UP000466931"/>
    </source>
</evidence>
<dbReference type="InterPro" id="IPR005693">
    <property type="entry name" value="Mce"/>
</dbReference>
<dbReference type="RefSeq" id="WP_085154338.1">
    <property type="nucleotide sequence ID" value="NZ_AP022612.1"/>
</dbReference>
<dbReference type="NCBIfam" id="TIGR00996">
    <property type="entry name" value="Mtu_fam_mce"/>
    <property type="match status" value="1"/>
</dbReference>
<reference evidence="3" key="2">
    <citation type="submission" date="2020-02" db="EMBL/GenBank/DDBJ databases">
        <authorList>
            <person name="Matsumoto Y."/>
            <person name="Motooka D."/>
            <person name="Nakamura S."/>
        </authorList>
    </citation>
    <scope>NUCLEOTIDE SEQUENCE</scope>
    <source>
        <strain evidence="3">JCM 13671</strain>
    </source>
</reference>
<protein>
    <submittedName>
        <fullName evidence="3">Virulence factor</fullName>
    </submittedName>
</protein>
<feature type="compositionally biased region" description="Pro residues" evidence="1">
    <location>
        <begin position="410"/>
        <end position="423"/>
    </location>
</feature>
<dbReference type="Pfam" id="PF11887">
    <property type="entry name" value="Mce4_CUP1"/>
    <property type="match status" value="1"/>
</dbReference>
<keyword evidence="2" id="KW-1133">Transmembrane helix</keyword>
<evidence type="ECO:0000256" key="1">
    <source>
        <dbReference type="SAM" id="MobiDB-lite"/>
    </source>
</evidence>
<dbReference type="InterPro" id="IPR024516">
    <property type="entry name" value="Mce_C"/>
</dbReference>
<dbReference type="OrthoDB" id="3460188at2"/>
<feature type="compositionally biased region" description="Low complexity" evidence="1">
    <location>
        <begin position="424"/>
        <end position="435"/>
    </location>
</feature>
<feature type="transmembrane region" description="Helical" evidence="2">
    <location>
        <begin position="12"/>
        <end position="34"/>
    </location>
</feature>
<dbReference type="GO" id="GO:0051701">
    <property type="term" value="P:biological process involved in interaction with host"/>
    <property type="evidence" value="ECO:0007669"/>
    <property type="project" value="TreeGrafter"/>
</dbReference>
<dbReference type="InterPro" id="IPR052336">
    <property type="entry name" value="MlaD_Phospholipid_Transporter"/>
</dbReference>
<dbReference type="GO" id="GO:0005576">
    <property type="term" value="C:extracellular region"/>
    <property type="evidence" value="ECO:0007669"/>
    <property type="project" value="TreeGrafter"/>
</dbReference>
<sequence length="482" mass="51005">MQRRAGERRVDPAWWTLVLFLVIGLLVFLSLSLFRGTFRSFVPVTLESDRAGLVMDPGGKVKMRGVQVGRVDAVHPGTDGVTLKLQLFPDQAHKIPANVQAQIRATTAFGAKYVDLLYPENPSPARLRAGSIIDSQNVSTEVNTVFGNLTELLQQVDPAKLNSVLGAFADGLRGQGERIGEATTAANEVLLQLNPRAEVIRRDWNSLRAFSDTYGVAAGNIVKILDSFSTTSTTVADNSEALDALLLNVTGMSNSGTALLGPNVKNISTAINALEPTTNLLLKYSPTYTCILQGGTTMLEEGGWDIVGGNGKSVILDVALLAGENPYKYPENLPIVAAKGGPGGKPSCGSLPDAKNNFPVRQLVTNTGWGTGLDWRPNPGIGFPGWANYFPTTRGIPEPPSVRYQEGGPAPGPIPYPGAPPYGAPLYAPDGTPLYPGLPPAPPPGAPRDPGPTAGLEPFVPAHPGQAQPTPRPHLPQQESGQ</sequence>
<dbReference type="InterPro" id="IPR003399">
    <property type="entry name" value="Mce/MlaD"/>
</dbReference>
<reference evidence="3" key="1">
    <citation type="journal article" date="2019" name="Emerg. Microbes Infect.">
        <title>Comprehensive subspecies identification of 175 nontuberculous mycobacteria species based on 7547 genomic profiles.</title>
        <authorList>
            <person name="Matsumoto Y."/>
            <person name="Kinjo T."/>
            <person name="Motooka D."/>
            <person name="Nabeya D."/>
            <person name="Jung N."/>
            <person name="Uechi K."/>
            <person name="Horii T."/>
            <person name="Iida T."/>
            <person name="Fujita J."/>
            <person name="Nakamura S."/>
        </authorList>
    </citation>
    <scope>NUCLEOTIDE SEQUENCE [LARGE SCALE GENOMIC DNA]</scope>
    <source>
        <strain evidence="3">JCM 13671</strain>
    </source>
</reference>
<evidence type="ECO:0000256" key="2">
    <source>
        <dbReference type="SAM" id="Phobius"/>
    </source>
</evidence>
<organism evidence="3 4">
    <name type="scientific">Mycolicibacterium confluentis</name>
    <dbReference type="NCBI Taxonomy" id="28047"/>
    <lineage>
        <taxon>Bacteria</taxon>
        <taxon>Bacillati</taxon>
        <taxon>Actinomycetota</taxon>
        <taxon>Actinomycetes</taxon>
        <taxon>Mycobacteriales</taxon>
        <taxon>Mycobacteriaceae</taxon>
        <taxon>Mycolicibacterium</taxon>
    </lineage>
</organism>
<keyword evidence="2" id="KW-0812">Transmembrane</keyword>
<accession>A0A7I7Y533</accession>
<keyword evidence="4" id="KW-1185">Reference proteome</keyword>
<dbReference type="Pfam" id="PF02470">
    <property type="entry name" value="MlaD"/>
    <property type="match status" value="1"/>
</dbReference>
<dbReference type="PANTHER" id="PTHR33371">
    <property type="entry name" value="INTERMEMBRANE PHOSPHOLIPID TRANSPORT SYSTEM BINDING PROTEIN MLAD-RELATED"/>
    <property type="match status" value="1"/>
</dbReference>
<feature type="compositionally biased region" description="Pro residues" evidence="1">
    <location>
        <begin position="436"/>
        <end position="450"/>
    </location>
</feature>
<feature type="region of interest" description="Disordered" evidence="1">
    <location>
        <begin position="397"/>
        <end position="482"/>
    </location>
</feature>
<dbReference type="AlphaFoldDB" id="A0A7I7Y533"/>
<gene>
    <name evidence="3" type="ORF">MCNF_53920</name>
</gene>
<dbReference type="Proteomes" id="UP000466931">
    <property type="component" value="Chromosome"/>
</dbReference>